<proteinExistence type="predicted"/>
<organism evidence="1 2">
    <name type="scientific">Halalkalibacter hemicellulosilyticusJCM 9152</name>
    <dbReference type="NCBI Taxonomy" id="1236971"/>
    <lineage>
        <taxon>Bacteria</taxon>
        <taxon>Bacillati</taxon>
        <taxon>Bacillota</taxon>
        <taxon>Bacilli</taxon>
        <taxon>Bacillales</taxon>
        <taxon>Bacillaceae</taxon>
        <taxon>Halalkalibacter</taxon>
    </lineage>
</organism>
<dbReference type="Proteomes" id="UP000018895">
    <property type="component" value="Unassembled WGS sequence"/>
</dbReference>
<dbReference type="EMBL" id="BAUU01000002">
    <property type="protein sequence ID" value="GAE29066.1"/>
    <property type="molecule type" value="Genomic_DNA"/>
</dbReference>
<comment type="caution">
    <text evidence="1">The sequence shown here is derived from an EMBL/GenBank/DDBJ whole genome shotgun (WGS) entry which is preliminary data.</text>
</comment>
<name>W4QAJ0_9BACI</name>
<sequence>MKNHVVQSILNKTYKGNLDNISRTRFYFNFYKKHPEIRWAFLASMVSRNAGWNITDLSSKWFQQLISKEHRAILFQTYERANWTIFADAYPQLLWYEYIKKTNHSDITILKNLNVSQFMQKEWLHFLEKRDEERLCIALVINEQFVLQQNVIEQELYRKKVFSTALYWLEEHGHFSYVLFPTTDGRLYGYYIRQFTKVKKRITLGKQLMNLLFHPELRGDFYQFACKVEPTGSRNEYRSHLNWSTANTSPYLRLACPIIHHHWKYKKDWSLQMNGHRFLKNRKIIIPKEMNKWVQRKELELGLVVKASLLIGGY</sequence>
<reference evidence="1" key="1">
    <citation type="journal article" date="2014" name="Genome Announc.">
        <title>Draft Genome Sequences of Three Alkaliphilic Bacillus Strains, Bacillus wakoensis JCM 9140T, Bacillus akibai JCM 9157T, and Bacillus hemicellulosilyticus JCM 9152T.</title>
        <authorList>
            <person name="Yuki M."/>
            <person name="Oshima K."/>
            <person name="Suda W."/>
            <person name="Oshida Y."/>
            <person name="Kitamura K."/>
            <person name="Iida T."/>
            <person name="Hattori M."/>
            <person name="Ohkuma M."/>
        </authorList>
    </citation>
    <scope>NUCLEOTIDE SEQUENCE [LARGE SCALE GENOMIC DNA]</scope>
    <source>
        <strain evidence="1">JCM 9152</strain>
    </source>
</reference>
<dbReference type="InterPro" id="IPR019658">
    <property type="entry name" value="DUF2515"/>
</dbReference>
<dbReference type="OrthoDB" id="2690514at2"/>
<accession>W4QAJ0</accession>
<gene>
    <name evidence="1" type="ORF">JCM9152_405</name>
</gene>
<evidence type="ECO:0000313" key="2">
    <source>
        <dbReference type="Proteomes" id="UP000018895"/>
    </source>
</evidence>
<dbReference type="STRING" id="1236971.JCM9152_405"/>
<keyword evidence="2" id="KW-1185">Reference proteome</keyword>
<dbReference type="Pfam" id="PF10720">
    <property type="entry name" value="DUF2515"/>
    <property type="match status" value="1"/>
</dbReference>
<dbReference type="AlphaFoldDB" id="W4QAJ0"/>
<protein>
    <submittedName>
        <fullName evidence="1">Uncharacterized protein YppC</fullName>
    </submittedName>
</protein>
<dbReference type="RefSeq" id="WP_035340238.1">
    <property type="nucleotide sequence ID" value="NZ_BAUU01000002.1"/>
</dbReference>
<evidence type="ECO:0000313" key="1">
    <source>
        <dbReference type="EMBL" id="GAE29066.1"/>
    </source>
</evidence>